<name>A0A5D0N9X3_9ACTN</name>
<dbReference type="Pfam" id="PF21783">
    <property type="entry name" value="YNCE"/>
    <property type="match status" value="1"/>
</dbReference>
<keyword evidence="3" id="KW-0843">Virulence</keyword>
<feature type="domain" description="YNCE-like beta-propeller" evidence="5">
    <location>
        <begin position="111"/>
        <end position="238"/>
    </location>
</feature>
<dbReference type="SUPFAM" id="SSF51004">
    <property type="entry name" value="C-terminal (heme d1) domain of cytochrome cd1-nitrite reductase"/>
    <property type="match status" value="1"/>
</dbReference>
<comment type="caution">
    <text evidence="6">The sequence shown here is derived from an EMBL/GenBank/DDBJ whole genome shotgun (WGS) entry which is preliminary data.</text>
</comment>
<dbReference type="SUPFAM" id="SSF53649">
    <property type="entry name" value="Alkaline phosphatase-like"/>
    <property type="match status" value="1"/>
</dbReference>
<dbReference type="NCBIfam" id="TIGR02276">
    <property type="entry name" value="beta_rpt_yvtn"/>
    <property type="match status" value="1"/>
</dbReference>
<organism evidence="6 7">
    <name type="scientific">Actinomadura chibensis</name>
    <dbReference type="NCBI Taxonomy" id="392828"/>
    <lineage>
        <taxon>Bacteria</taxon>
        <taxon>Bacillati</taxon>
        <taxon>Actinomycetota</taxon>
        <taxon>Actinomycetes</taxon>
        <taxon>Streptosporangiales</taxon>
        <taxon>Thermomonosporaceae</taxon>
        <taxon>Actinomadura</taxon>
    </lineage>
</organism>
<dbReference type="Gene3D" id="2.130.10.10">
    <property type="entry name" value="YVTN repeat-like/Quinoprotein amine dehydrogenase"/>
    <property type="match status" value="3"/>
</dbReference>
<dbReference type="InterPro" id="IPR017850">
    <property type="entry name" value="Alkaline_phosphatase_core_sf"/>
</dbReference>
<evidence type="ECO:0000259" key="5">
    <source>
        <dbReference type="Pfam" id="PF21783"/>
    </source>
</evidence>
<keyword evidence="2" id="KW-0378">Hydrolase</keyword>
<dbReference type="InterPro" id="IPR011964">
    <property type="entry name" value="YVTN_b-propeller_repeat"/>
</dbReference>
<dbReference type="STRING" id="1220554.GCA_001552135_05413"/>
<dbReference type="PANTHER" id="PTHR47197">
    <property type="entry name" value="PROTEIN NIRF"/>
    <property type="match status" value="1"/>
</dbReference>
<accession>A0A5D0N9X3</accession>
<dbReference type="Gene3D" id="3.40.720.10">
    <property type="entry name" value="Alkaline Phosphatase, subunit A"/>
    <property type="match status" value="1"/>
</dbReference>
<feature type="region of interest" description="Disordered" evidence="4">
    <location>
        <begin position="765"/>
        <end position="793"/>
    </location>
</feature>
<evidence type="ECO:0000256" key="3">
    <source>
        <dbReference type="ARBA" id="ARBA00023026"/>
    </source>
</evidence>
<protein>
    <submittedName>
        <fullName evidence="6">Bifunctional YncE family protein/alkaline phosphatase family protein</fullName>
    </submittedName>
</protein>
<evidence type="ECO:0000256" key="4">
    <source>
        <dbReference type="SAM" id="MobiDB-lite"/>
    </source>
</evidence>
<dbReference type="Pfam" id="PF04185">
    <property type="entry name" value="Phosphoesterase"/>
    <property type="match status" value="1"/>
</dbReference>
<keyword evidence="1" id="KW-0732">Signal</keyword>
<dbReference type="GO" id="GO:0016788">
    <property type="term" value="F:hydrolase activity, acting on ester bonds"/>
    <property type="evidence" value="ECO:0007669"/>
    <property type="project" value="InterPro"/>
</dbReference>
<evidence type="ECO:0000313" key="7">
    <source>
        <dbReference type="Proteomes" id="UP000323380"/>
    </source>
</evidence>
<evidence type="ECO:0000313" key="6">
    <source>
        <dbReference type="EMBL" id="TYB41274.1"/>
    </source>
</evidence>
<dbReference type="InterPro" id="IPR051200">
    <property type="entry name" value="Host-pathogen_enzymatic-act"/>
</dbReference>
<proteinExistence type="predicted"/>
<evidence type="ECO:0000256" key="1">
    <source>
        <dbReference type="ARBA" id="ARBA00022729"/>
    </source>
</evidence>
<dbReference type="InterPro" id="IPR048433">
    <property type="entry name" value="YNCE-like_beta-prop"/>
</dbReference>
<keyword evidence="7" id="KW-1185">Reference proteome</keyword>
<dbReference type="PANTHER" id="PTHR47197:SF3">
    <property type="entry name" value="DIHYDRO-HEME D1 DEHYDROGENASE"/>
    <property type="match status" value="1"/>
</dbReference>
<sequence length="793" mass="84111">MPPAGTQVTLGLLPLASALSPDGSRLLVVNAGQGVQSLQVVDTSSGAVAQTIGYKSPQALYAGVAWSPDGGHAYASAGGNNKIRVYDAAGGTLTEKASIALPTTNPDGQKVNMFPAGLAVTPDGKRLLVADQQADALSVVDLATGKAETTAVGHRPYGVALGKDGKTAYVANQGAASVSVVDVSGTAPTVVGNVPTGTHPNKVSLSADGSRAFVTAGDGDEADVVDTARNKVVQKIDLSPYNGAPIGSNPVASAPSPDGRLLYVANSGNNDVAVVDLRRGRVTGMIPTGWYPTSVHVLGDRLLVVNAKGLGAGPNDGPGKPDPHGGGTPDKYIGSMIKGTLSLIDRPSDPGRLRAWSRQVVRNNGFDERDRVRGGRGDGGHVVPLHPGAKTPIKHVIYVVRENRTYDQEFGSIGKGGGDPGLNLFGDESAPNARELSRRFVTFDNFYADAEVSAQGWNWVVGSNSNPYSEQVWPANYSSRNAPYPSENGTPEIAPNSDPKDAYIWQRLKKAGVPFRNYGFYVQHDAQGRASAEDPVLNAATDPEFHGYDLACPDSPNSFTPLSKTCGTPRISRWLTEFRAFEKSGKLPSVEFVRLPNDHTAGTKAGSPTPRAYVADNDYALGLLVDAVSKSKFWKDTAIFVTEDDAQNGPDHIDAHRTLALVISPYTQTGRVDSTFYSTVSMVRTIQLISGIRPLTQFDAYATPMTAAFTSRPNTRPYDAVVPQWPRTETNSASAPLAAVSAQQQLGKEDQIDERTFNQAIWQSVRGKGAEMPEPRHRLPGAPAVEHDDDDDD</sequence>
<dbReference type="Proteomes" id="UP000323380">
    <property type="component" value="Unassembled WGS sequence"/>
</dbReference>
<dbReference type="EMBL" id="VSFG01000011">
    <property type="protein sequence ID" value="TYB41274.1"/>
    <property type="molecule type" value="Genomic_DNA"/>
</dbReference>
<feature type="compositionally biased region" description="Basic and acidic residues" evidence="4">
    <location>
        <begin position="768"/>
        <end position="777"/>
    </location>
</feature>
<gene>
    <name evidence="6" type="ORF">FXF69_37465</name>
</gene>
<dbReference type="InterPro" id="IPR007312">
    <property type="entry name" value="Phosphoesterase"/>
</dbReference>
<dbReference type="AlphaFoldDB" id="A0A5D0N9X3"/>
<evidence type="ECO:0000256" key="2">
    <source>
        <dbReference type="ARBA" id="ARBA00022801"/>
    </source>
</evidence>
<reference evidence="6 7" key="1">
    <citation type="submission" date="2019-08" db="EMBL/GenBank/DDBJ databases">
        <title>Actinomadura sp. nov. CYP1-5 isolated from mountain soil.</title>
        <authorList>
            <person name="Songsumanus A."/>
            <person name="Kuncharoen N."/>
            <person name="Kudo T."/>
            <person name="Yuki M."/>
            <person name="Igarashi Y."/>
            <person name="Tanasupawat S."/>
        </authorList>
    </citation>
    <scope>NUCLEOTIDE SEQUENCE [LARGE SCALE GENOMIC DNA]</scope>
    <source>
        <strain evidence="6 7">JCM 14158</strain>
    </source>
</reference>
<dbReference type="InterPro" id="IPR015943">
    <property type="entry name" value="WD40/YVTN_repeat-like_dom_sf"/>
</dbReference>
<dbReference type="InterPro" id="IPR011048">
    <property type="entry name" value="Haem_d1_sf"/>
</dbReference>